<dbReference type="GO" id="GO:0034476">
    <property type="term" value="P:U5 snRNA 3'-end processing"/>
    <property type="evidence" value="ECO:0007669"/>
    <property type="project" value="TreeGrafter"/>
</dbReference>
<keyword evidence="6" id="KW-0271">Exosome</keyword>
<dbReference type="EMBL" id="CDSF01000079">
    <property type="protein sequence ID" value="CEO97456.1"/>
    <property type="molecule type" value="Genomic_DNA"/>
</dbReference>
<dbReference type="GO" id="GO:0034473">
    <property type="term" value="P:U1 snRNA 3'-end processing"/>
    <property type="evidence" value="ECO:0007669"/>
    <property type="project" value="TreeGrafter"/>
</dbReference>
<dbReference type="InterPro" id="IPR001247">
    <property type="entry name" value="ExoRNase_PH_dom1"/>
</dbReference>
<keyword evidence="8" id="KW-0539">Nucleus</keyword>
<evidence type="ECO:0000256" key="1">
    <source>
        <dbReference type="ARBA" id="ARBA00004496"/>
    </source>
</evidence>
<feature type="domain" description="Exoribonuclease phosphorolytic" evidence="11">
    <location>
        <begin position="197"/>
        <end position="262"/>
    </location>
</feature>
<evidence type="ECO:0000313" key="13">
    <source>
        <dbReference type="EMBL" id="SPQ97768.1"/>
    </source>
</evidence>
<dbReference type="Pfam" id="PF03725">
    <property type="entry name" value="RNase_PH_C"/>
    <property type="match status" value="1"/>
</dbReference>
<dbReference type="Gene3D" id="3.30.230.70">
    <property type="entry name" value="GHMP Kinase, N-terminal domain"/>
    <property type="match status" value="1"/>
</dbReference>
<dbReference type="InterPro" id="IPR027408">
    <property type="entry name" value="PNPase/RNase_PH_dom_sf"/>
</dbReference>
<evidence type="ECO:0000256" key="7">
    <source>
        <dbReference type="ARBA" id="ARBA00022884"/>
    </source>
</evidence>
<evidence type="ECO:0000256" key="9">
    <source>
        <dbReference type="ARBA" id="ARBA00030617"/>
    </source>
</evidence>
<reference evidence="13 15" key="2">
    <citation type="submission" date="2018-03" db="EMBL/GenBank/DDBJ databases">
        <authorList>
            <person name="Fogelqvist J."/>
        </authorList>
    </citation>
    <scope>NUCLEOTIDE SEQUENCE [LARGE SCALE GENOMIC DNA]</scope>
</reference>
<reference evidence="12 14" key="1">
    <citation type="submission" date="2015-02" db="EMBL/GenBank/DDBJ databases">
        <authorList>
            <person name="Chooi Y.-H."/>
        </authorList>
    </citation>
    <scope>NUCLEOTIDE SEQUENCE [LARGE SCALE GENOMIC DNA]</scope>
    <source>
        <strain evidence="12">E3</strain>
    </source>
</reference>
<evidence type="ECO:0000313" key="14">
    <source>
        <dbReference type="Proteomes" id="UP000039324"/>
    </source>
</evidence>
<sequence>MALDPSVFRVVNPSQFYDRFLGNDVRPDGRALLKWRKTSTTLRTIGTADGSCTAKIGNTTVICAIKAEVAKPDVDAPAAGFIDVNVNLSPLCSTSFTIGKPNELSHGIAARVSNILKTSGAVPLEHLVIQNGEHVWVLYVDVVCLNYDGNAFDATLLAVNGALADLRIPVPVLDTSPKATGMVRVKNNETTKLPVRHMPLSLSFTVVNGHVIADANAEEERLGAGTLSIVINDRDEICSIYKPGGATMGDATIRQCIAIARTRCSALQKVLRKSLSKLST</sequence>
<dbReference type="InterPro" id="IPR015847">
    <property type="entry name" value="ExoRNase_PH_dom2"/>
</dbReference>
<comment type="similarity">
    <text evidence="3">Belongs to the RNase PH family.</text>
</comment>
<dbReference type="EMBL" id="OVEO01000008">
    <property type="protein sequence ID" value="SPQ97768.1"/>
    <property type="molecule type" value="Genomic_DNA"/>
</dbReference>
<keyword evidence="4" id="KW-0963">Cytoplasm</keyword>
<dbReference type="GO" id="GO:0005730">
    <property type="term" value="C:nucleolus"/>
    <property type="evidence" value="ECO:0007669"/>
    <property type="project" value="UniProtKB-SubCell"/>
</dbReference>
<dbReference type="STRING" id="37360.A0A0G4IQP2"/>
<dbReference type="CDD" id="cd11369">
    <property type="entry name" value="RNase_PH_RRP43"/>
    <property type="match status" value="1"/>
</dbReference>
<protein>
    <recommendedName>
        <fullName evidence="9">Ribosomal RNA-processing protein 43</fullName>
    </recommendedName>
</protein>
<dbReference type="AlphaFoldDB" id="A0A0G4IQP2"/>
<evidence type="ECO:0000259" key="10">
    <source>
        <dbReference type="Pfam" id="PF01138"/>
    </source>
</evidence>
<dbReference type="GO" id="GO:0000177">
    <property type="term" value="C:cytoplasmic exosome (RNase complex)"/>
    <property type="evidence" value="ECO:0007669"/>
    <property type="project" value="TreeGrafter"/>
</dbReference>
<proteinExistence type="inferred from homology"/>
<evidence type="ECO:0000256" key="5">
    <source>
        <dbReference type="ARBA" id="ARBA00022552"/>
    </source>
</evidence>
<dbReference type="GO" id="GO:0071038">
    <property type="term" value="P:TRAMP-dependent tRNA surveillance pathway"/>
    <property type="evidence" value="ECO:0007669"/>
    <property type="project" value="TreeGrafter"/>
</dbReference>
<dbReference type="InterPro" id="IPR036345">
    <property type="entry name" value="ExoRNase_PH_dom2_sf"/>
</dbReference>
<evidence type="ECO:0000259" key="11">
    <source>
        <dbReference type="Pfam" id="PF03725"/>
    </source>
</evidence>
<accession>A0A0G4IQP2</accession>
<keyword evidence="14" id="KW-1185">Reference proteome</keyword>
<dbReference type="InterPro" id="IPR050590">
    <property type="entry name" value="Exosome_comp_Rrp42_subfam"/>
</dbReference>
<evidence type="ECO:0000256" key="3">
    <source>
        <dbReference type="ARBA" id="ARBA00006678"/>
    </source>
</evidence>
<evidence type="ECO:0000256" key="4">
    <source>
        <dbReference type="ARBA" id="ARBA00022490"/>
    </source>
</evidence>
<dbReference type="InterPro" id="IPR033196">
    <property type="entry name" value="Rrp43"/>
</dbReference>
<dbReference type="GO" id="GO:0000467">
    <property type="term" value="P:exonucleolytic trimming to generate mature 3'-end of 5.8S rRNA from tricistronic rRNA transcript (SSU-rRNA, 5.8S rRNA, LSU-rRNA)"/>
    <property type="evidence" value="ECO:0007669"/>
    <property type="project" value="TreeGrafter"/>
</dbReference>
<dbReference type="GO" id="GO:0000176">
    <property type="term" value="C:nuclear exosome (RNase complex)"/>
    <property type="evidence" value="ECO:0007669"/>
    <property type="project" value="TreeGrafter"/>
</dbReference>
<comment type="subcellular location">
    <subcellularLocation>
        <location evidence="1">Cytoplasm</location>
    </subcellularLocation>
    <subcellularLocation>
        <location evidence="2">Nucleus</location>
        <location evidence="2">Nucleolus</location>
    </subcellularLocation>
</comment>
<evidence type="ECO:0000313" key="15">
    <source>
        <dbReference type="Proteomes" id="UP000290189"/>
    </source>
</evidence>
<dbReference type="GO" id="GO:0035925">
    <property type="term" value="F:mRNA 3'-UTR AU-rich region binding"/>
    <property type="evidence" value="ECO:0007669"/>
    <property type="project" value="TreeGrafter"/>
</dbReference>
<name>A0A0G4IQP2_PLABS</name>
<evidence type="ECO:0000256" key="2">
    <source>
        <dbReference type="ARBA" id="ARBA00004604"/>
    </source>
</evidence>
<dbReference type="GO" id="GO:0071028">
    <property type="term" value="P:nuclear mRNA surveillance"/>
    <property type="evidence" value="ECO:0007669"/>
    <property type="project" value="TreeGrafter"/>
</dbReference>
<dbReference type="OMA" id="EIKAFWV"/>
<dbReference type="Proteomes" id="UP000290189">
    <property type="component" value="Unassembled WGS sequence"/>
</dbReference>
<evidence type="ECO:0000256" key="8">
    <source>
        <dbReference type="ARBA" id="ARBA00023242"/>
    </source>
</evidence>
<dbReference type="SUPFAM" id="SSF55666">
    <property type="entry name" value="Ribonuclease PH domain 2-like"/>
    <property type="match status" value="1"/>
</dbReference>
<dbReference type="OrthoDB" id="45882at2759"/>
<dbReference type="InterPro" id="IPR020568">
    <property type="entry name" value="Ribosomal_Su5_D2-typ_SF"/>
</dbReference>
<dbReference type="GO" id="GO:0016075">
    <property type="term" value="P:rRNA catabolic process"/>
    <property type="evidence" value="ECO:0007669"/>
    <property type="project" value="TreeGrafter"/>
</dbReference>
<keyword evidence="7" id="KW-0694">RNA-binding</keyword>
<dbReference type="PANTHER" id="PTHR11097:SF9">
    <property type="entry name" value="EXOSOME COMPLEX COMPONENT RRP43"/>
    <property type="match status" value="1"/>
</dbReference>
<dbReference type="Pfam" id="PF01138">
    <property type="entry name" value="RNase_PH"/>
    <property type="match status" value="1"/>
</dbReference>
<dbReference type="SUPFAM" id="SSF54211">
    <property type="entry name" value="Ribosomal protein S5 domain 2-like"/>
    <property type="match status" value="1"/>
</dbReference>
<gene>
    <name evidence="12" type="ORF">PBRA_000801</name>
    <name evidence="13" type="ORF">PLBR_LOCUS4983</name>
</gene>
<dbReference type="FunFam" id="3.30.230.70:FF:000017">
    <property type="entry name" value="Exosome complex component Rrp42"/>
    <property type="match status" value="1"/>
</dbReference>
<evidence type="ECO:0000256" key="6">
    <source>
        <dbReference type="ARBA" id="ARBA00022835"/>
    </source>
</evidence>
<dbReference type="GO" id="GO:0071035">
    <property type="term" value="P:nuclear polyadenylation-dependent rRNA catabolic process"/>
    <property type="evidence" value="ECO:0007669"/>
    <property type="project" value="TreeGrafter"/>
</dbReference>
<evidence type="ECO:0000313" key="12">
    <source>
        <dbReference type="EMBL" id="CEO97456.1"/>
    </source>
</evidence>
<dbReference type="PANTHER" id="PTHR11097">
    <property type="entry name" value="EXOSOME COMPLEX EXONUCLEASE RIBOSOMAL RNA PROCESSING PROTEIN"/>
    <property type="match status" value="1"/>
</dbReference>
<keyword evidence="13" id="KW-0496">Mitochondrion</keyword>
<organism evidence="12 14">
    <name type="scientific">Plasmodiophora brassicae</name>
    <name type="common">Clubroot disease agent</name>
    <dbReference type="NCBI Taxonomy" id="37360"/>
    <lineage>
        <taxon>Eukaryota</taxon>
        <taxon>Sar</taxon>
        <taxon>Rhizaria</taxon>
        <taxon>Endomyxa</taxon>
        <taxon>Phytomyxea</taxon>
        <taxon>Plasmodiophorida</taxon>
        <taxon>Plasmodiophoridae</taxon>
        <taxon>Plasmodiophora</taxon>
    </lineage>
</organism>
<feature type="domain" description="Exoribonuclease phosphorolytic" evidence="10">
    <location>
        <begin position="36"/>
        <end position="169"/>
    </location>
</feature>
<geneLocation type="mitochondrion" evidence="13"/>
<dbReference type="Proteomes" id="UP000039324">
    <property type="component" value="Unassembled WGS sequence"/>
</dbReference>
<dbReference type="GO" id="GO:0034475">
    <property type="term" value="P:U4 snRNA 3'-end processing"/>
    <property type="evidence" value="ECO:0007669"/>
    <property type="project" value="TreeGrafter"/>
</dbReference>
<keyword evidence="5" id="KW-0698">rRNA processing</keyword>